<sequence>MKWLEAKMGIYPAYRFCKSGYADYSRIMFVPKYTITDGIVSRLSEIAEIKAMVERSSLVPAREAFLRRAAVIKMAHTSTSIEGNRLQEYQVQKLAEGKKVVAQEDQVREVENYLVALRRIDEIVNEKSGLSKRDILKIHKVVVGGLVDEEKTGVFREGPVYILNVLPKGEEELAYTPPPSEKVPELIDDLLLWLGKAGEVHPVIRAGLFHYQFETIHPFTDGNGRTGRLLTLLHLYQSGWDFKKVLVLEDYYNQNRKNYYRHLQTGDTFNSRKGADLTNWLEYYVEGFLQEVRKVKDLIINISVVGEAKGTRNILDNDELKIVDFVVTMGRVTSSDVVDILRVPKRTAQFKLRRLEDINVLRKAGKGPGTYYEVNRK</sequence>
<dbReference type="AlphaFoldDB" id="A0A1F4Z533"/>
<evidence type="ECO:0000313" key="6">
    <source>
        <dbReference type="EMBL" id="OGD01230.1"/>
    </source>
</evidence>
<dbReference type="InterPro" id="IPR001845">
    <property type="entry name" value="HTH_ArsR_DNA-bd_dom"/>
</dbReference>
<dbReference type="PROSITE" id="PS50987">
    <property type="entry name" value="HTH_ARSR_2"/>
    <property type="match status" value="1"/>
</dbReference>
<reference evidence="6 7" key="1">
    <citation type="journal article" date="2016" name="Nat. Commun.">
        <title>Thousands of microbial genomes shed light on interconnected biogeochemical processes in an aquifer system.</title>
        <authorList>
            <person name="Anantharaman K."/>
            <person name="Brown C.T."/>
            <person name="Hug L.A."/>
            <person name="Sharon I."/>
            <person name="Castelle C.J."/>
            <person name="Probst A.J."/>
            <person name="Thomas B.C."/>
            <person name="Singh A."/>
            <person name="Wilkins M.J."/>
            <person name="Karaoz U."/>
            <person name="Brodie E.L."/>
            <person name="Williams K.H."/>
            <person name="Hubbard S.S."/>
            <person name="Banfield J.F."/>
        </authorList>
    </citation>
    <scope>NUCLEOTIDE SEQUENCE [LARGE SCALE GENOMIC DNA]</scope>
</reference>
<feature type="active site" evidence="1">
    <location>
        <position position="217"/>
    </location>
</feature>
<dbReference type="PANTHER" id="PTHR13504:SF38">
    <property type="entry name" value="FIDO DOMAIN-CONTAINING PROTEIN"/>
    <property type="match status" value="1"/>
</dbReference>
<accession>A0A1F4Z533</accession>
<feature type="site" description="Important for autoinhibition of adenylyltransferase activity" evidence="3">
    <location>
        <position position="82"/>
    </location>
</feature>
<protein>
    <recommendedName>
        <fullName evidence="8">Fido domain-containing protein</fullName>
    </recommendedName>
</protein>
<organism evidence="6 7">
    <name type="scientific">Candidatus Amesbacteria bacterium RIFCSPHIGHO2_12_FULL_48_14</name>
    <dbReference type="NCBI Taxonomy" id="1797257"/>
    <lineage>
        <taxon>Bacteria</taxon>
        <taxon>Candidatus Amesiibacteriota</taxon>
    </lineage>
</organism>
<evidence type="ECO:0000256" key="2">
    <source>
        <dbReference type="PIRSR" id="PIRSR640198-2"/>
    </source>
</evidence>
<evidence type="ECO:0000313" key="7">
    <source>
        <dbReference type="Proteomes" id="UP000178993"/>
    </source>
</evidence>
<proteinExistence type="predicted"/>
<dbReference type="InterPro" id="IPR040198">
    <property type="entry name" value="Fido_containing"/>
</dbReference>
<dbReference type="Pfam" id="PF02661">
    <property type="entry name" value="Fic"/>
    <property type="match status" value="1"/>
</dbReference>
<dbReference type="EMBL" id="MEXL01000049">
    <property type="protein sequence ID" value="OGD01230.1"/>
    <property type="molecule type" value="Genomic_DNA"/>
</dbReference>
<feature type="binding site" evidence="2">
    <location>
        <begin position="259"/>
        <end position="260"/>
    </location>
    <ligand>
        <name>ATP</name>
        <dbReference type="ChEBI" id="CHEBI:30616"/>
    </ligand>
</feature>
<feature type="domain" description="Fido" evidence="5">
    <location>
        <begin position="130"/>
        <end position="283"/>
    </location>
</feature>
<name>A0A1F4Z533_9BACT</name>
<dbReference type="PROSITE" id="PS51459">
    <property type="entry name" value="FIDO"/>
    <property type="match status" value="1"/>
</dbReference>
<dbReference type="InterPro" id="IPR036390">
    <property type="entry name" value="WH_DNA-bd_sf"/>
</dbReference>
<evidence type="ECO:0000259" key="4">
    <source>
        <dbReference type="PROSITE" id="PS50987"/>
    </source>
</evidence>
<dbReference type="Proteomes" id="UP000178993">
    <property type="component" value="Unassembled WGS sequence"/>
</dbReference>
<dbReference type="Gene3D" id="1.10.3290.10">
    <property type="entry name" value="Fido-like domain"/>
    <property type="match status" value="1"/>
</dbReference>
<evidence type="ECO:0000256" key="3">
    <source>
        <dbReference type="PIRSR" id="PIRSR640198-3"/>
    </source>
</evidence>
<gene>
    <name evidence="6" type="ORF">A3E17_04715</name>
</gene>
<comment type="caution">
    <text evidence="6">The sequence shown here is derived from an EMBL/GenBank/DDBJ whole genome shotgun (WGS) entry which is preliminary data.</text>
</comment>
<dbReference type="PANTHER" id="PTHR13504">
    <property type="entry name" value="FIDO DOMAIN-CONTAINING PROTEIN DDB_G0283145"/>
    <property type="match status" value="1"/>
</dbReference>
<evidence type="ECO:0008006" key="8">
    <source>
        <dbReference type="Google" id="ProtNLM"/>
    </source>
</evidence>
<dbReference type="InterPro" id="IPR036597">
    <property type="entry name" value="Fido-like_dom_sf"/>
</dbReference>
<evidence type="ECO:0000259" key="5">
    <source>
        <dbReference type="PROSITE" id="PS51459"/>
    </source>
</evidence>
<feature type="domain" description="HTH arsR-type" evidence="4">
    <location>
        <begin position="299"/>
        <end position="377"/>
    </location>
</feature>
<evidence type="ECO:0000256" key="1">
    <source>
        <dbReference type="PIRSR" id="PIRSR640198-1"/>
    </source>
</evidence>
<dbReference type="GO" id="GO:0005524">
    <property type="term" value="F:ATP binding"/>
    <property type="evidence" value="ECO:0007669"/>
    <property type="project" value="UniProtKB-KW"/>
</dbReference>
<dbReference type="GO" id="GO:0003700">
    <property type="term" value="F:DNA-binding transcription factor activity"/>
    <property type="evidence" value="ECO:0007669"/>
    <property type="project" value="InterPro"/>
</dbReference>
<keyword evidence="2" id="KW-0067">ATP-binding</keyword>
<dbReference type="InterPro" id="IPR003812">
    <property type="entry name" value="Fido"/>
</dbReference>
<dbReference type="SUPFAM" id="SSF140931">
    <property type="entry name" value="Fic-like"/>
    <property type="match status" value="1"/>
</dbReference>
<feature type="binding site" evidence="2">
    <location>
        <begin position="221"/>
        <end position="228"/>
    </location>
    <ligand>
        <name>ATP</name>
        <dbReference type="ChEBI" id="CHEBI:30616"/>
    </ligand>
</feature>
<keyword evidence="2" id="KW-0547">Nucleotide-binding</keyword>
<dbReference type="SUPFAM" id="SSF46785">
    <property type="entry name" value="Winged helix' DNA-binding domain"/>
    <property type="match status" value="1"/>
</dbReference>